<dbReference type="Proteomes" id="UP000663848">
    <property type="component" value="Unassembled WGS sequence"/>
</dbReference>
<proteinExistence type="predicted"/>
<name>A0A822DNG5_9BILA</name>
<accession>A0A822DNG5</accession>
<feature type="non-terminal residue" evidence="1">
    <location>
        <position position="25"/>
    </location>
</feature>
<dbReference type="EMBL" id="CAJOBR010061943">
    <property type="protein sequence ID" value="CAF5074382.1"/>
    <property type="molecule type" value="Genomic_DNA"/>
</dbReference>
<comment type="caution">
    <text evidence="1">The sequence shown here is derived from an EMBL/GenBank/DDBJ whole genome shotgun (WGS) entry which is preliminary data.</text>
</comment>
<organism evidence="1 3">
    <name type="scientific">Rotaria socialis</name>
    <dbReference type="NCBI Taxonomy" id="392032"/>
    <lineage>
        <taxon>Eukaryota</taxon>
        <taxon>Metazoa</taxon>
        <taxon>Spiralia</taxon>
        <taxon>Gnathifera</taxon>
        <taxon>Rotifera</taxon>
        <taxon>Eurotatoria</taxon>
        <taxon>Bdelloidea</taxon>
        <taxon>Philodinida</taxon>
        <taxon>Philodinidae</taxon>
        <taxon>Rotaria</taxon>
    </lineage>
</organism>
<protein>
    <submittedName>
        <fullName evidence="1">Uncharacterized protein</fullName>
    </submittedName>
</protein>
<evidence type="ECO:0000313" key="1">
    <source>
        <dbReference type="EMBL" id="CAF5074053.1"/>
    </source>
</evidence>
<evidence type="ECO:0000313" key="2">
    <source>
        <dbReference type="EMBL" id="CAF5074382.1"/>
    </source>
</evidence>
<evidence type="ECO:0000313" key="3">
    <source>
        <dbReference type="Proteomes" id="UP000663848"/>
    </source>
</evidence>
<sequence length="25" mass="2918">MNSETSRTQFIFDLRFPRGTNTADL</sequence>
<reference evidence="1" key="1">
    <citation type="submission" date="2021-02" db="EMBL/GenBank/DDBJ databases">
        <authorList>
            <person name="Nowell W R."/>
        </authorList>
    </citation>
    <scope>NUCLEOTIDE SEQUENCE</scope>
</reference>
<dbReference type="AlphaFoldDB" id="A0A822DNG5"/>
<gene>
    <name evidence="1" type="ORF">QYT958_LOCUS43465</name>
    <name evidence="2" type="ORF">QYT958_LOCUS43487</name>
</gene>
<dbReference type="EMBL" id="CAJOBR010061779">
    <property type="protein sequence ID" value="CAF5074053.1"/>
    <property type="molecule type" value="Genomic_DNA"/>
</dbReference>